<sequence length="123" mass="14152">MQFVIVTGMSGSGKSCAMNVLEDIGFYCIDNMPPQLLNKFADICMHSKGQIERVAVAVDIRSGEMFSEIFDRWKMLKDNIDLEVKILYLEANDEVLIKRYKETRRKHPLDDKFSSCLHKAIAF</sequence>
<dbReference type="GO" id="GO:0005524">
    <property type="term" value="F:ATP binding"/>
    <property type="evidence" value="ECO:0007669"/>
    <property type="project" value="UniProtKB-KW"/>
</dbReference>
<dbReference type="EMBL" id="AJWZ01004367">
    <property type="protein sequence ID" value="EKC65644.1"/>
    <property type="molecule type" value="Genomic_DNA"/>
</dbReference>
<dbReference type="AlphaFoldDB" id="K1TE39"/>
<gene>
    <name evidence="5" type="ORF">OBE_06352</name>
</gene>
<dbReference type="PANTHER" id="PTHR30448:SF0">
    <property type="entry name" value="RNASE ADAPTER PROTEIN RAPZ"/>
    <property type="match status" value="1"/>
</dbReference>
<organism evidence="5">
    <name type="scientific">human gut metagenome</name>
    <dbReference type="NCBI Taxonomy" id="408170"/>
    <lineage>
        <taxon>unclassified sequences</taxon>
        <taxon>metagenomes</taxon>
        <taxon>organismal metagenomes</taxon>
    </lineage>
</organism>
<keyword evidence="1" id="KW-0547">Nucleotide-binding</keyword>
<protein>
    <submittedName>
        <fullName evidence="5">ATPase, P-loop-containing</fullName>
    </submittedName>
</protein>
<proteinExistence type="predicted"/>
<dbReference type="InterPro" id="IPR005337">
    <property type="entry name" value="RapZ-like"/>
</dbReference>
<dbReference type="GO" id="GO:0005525">
    <property type="term" value="F:GTP binding"/>
    <property type="evidence" value="ECO:0007669"/>
    <property type="project" value="UniProtKB-KW"/>
</dbReference>
<feature type="domain" description="RapZ-like N-terminal" evidence="4">
    <location>
        <begin position="1"/>
        <end position="112"/>
    </location>
</feature>
<keyword evidence="2" id="KW-0067">ATP-binding</keyword>
<dbReference type="Pfam" id="PF03668">
    <property type="entry name" value="RapZ-like_N"/>
    <property type="match status" value="1"/>
</dbReference>
<feature type="non-terminal residue" evidence="5">
    <location>
        <position position="123"/>
    </location>
</feature>
<dbReference type="SUPFAM" id="SSF52540">
    <property type="entry name" value="P-loop containing nucleoside triphosphate hydrolases"/>
    <property type="match status" value="1"/>
</dbReference>
<keyword evidence="3" id="KW-0342">GTP-binding</keyword>
<dbReference type="InterPro" id="IPR053930">
    <property type="entry name" value="RapZ-like_N"/>
</dbReference>
<dbReference type="Gene3D" id="3.40.50.300">
    <property type="entry name" value="P-loop containing nucleotide triphosphate hydrolases"/>
    <property type="match status" value="1"/>
</dbReference>
<dbReference type="InterPro" id="IPR027417">
    <property type="entry name" value="P-loop_NTPase"/>
</dbReference>
<accession>K1TE39</accession>
<evidence type="ECO:0000256" key="1">
    <source>
        <dbReference type="ARBA" id="ARBA00022741"/>
    </source>
</evidence>
<comment type="caution">
    <text evidence="5">The sequence shown here is derived from an EMBL/GenBank/DDBJ whole genome shotgun (WGS) entry which is preliminary data.</text>
</comment>
<evidence type="ECO:0000256" key="3">
    <source>
        <dbReference type="ARBA" id="ARBA00023134"/>
    </source>
</evidence>
<dbReference type="PANTHER" id="PTHR30448">
    <property type="entry name" value="RNASE ADAPTER PROTEIN RAPZ"/>
    <property type="match status" value="1"/>
</dbReference>
<evidence type="ECO:0000313" key="5">
    <source>
        <dbReference type="EMBL" id="EKC65644.1"/>
    </source>
</evidence>
<evidence type="ECO:0000259" key="4">
    <source>
        <dbReference type="Pfam" id="PF03668"/>
    </source>
</evidence>
<reference evidence="5" key="1">
    <citation type="journal article" date="2013" name="Environ. Microbiol.">
        <title>Microbiota from the distal guts of lean and obese adolescents exhibit partial functional redundancy besides clear differences in community structure.</title>
        <authorList>
            <person name="Ferrer M."/>
            <person name="Ruiz A."/>
            <person name="Lanza F."/>
            <person name="Haange S.B."/>
            <person name="Oberbach A."/>
            <person name="Till H."/>
            <person name="Bargiela R."/>
            <person name="Campoy C."/>
            <person name="Segura M.T."/>
            <person name="Richter M."/>
            <person name="von Bergen M."/>
            <person name="Seifert J."/>
            <person name="Suarez A."/>
        </authorList>
    </citation>
    <scope>NUCLEOTIDE SEQUENCE</scope>
</reference>
<name>K1TE39_9ZZZZ</name>
<evidence type="ECO:0000256" key="2">
    <source>
        <dbReference type="ARBA" id="ARBA00022840"/>
    </source>
</evidence>